<evidence type="ECO:0000259" key="6">
    <source>
        <dbReference type="Pfam" id="PF05726"/>
    </source>
</evidence>
<dbReference type="InterPro" id="IPR003829">
    <property type="entry name" value="Pirin_N_dom"/>
</dbReference>
<dbReference type="AlphaFoldDB" id="A0A7Z0CJL1"/>
<evidence type="ECO:0000256" key="3">
    <source>
        <dbReference type="RuleBase" id="RU003457"/>
    </source>
</evidence>
<dbReference type="InterPro" id="IPR011051">
    <property type="entry name" value="RmlC_Cupin_sf"/>
</dbReference>
<dbReference type="PANTHER" id="PTHR13903">
    <property type="entry name" value="PIRIN-RELATED"/>
    <property type="match status" value="1"/>
</dbReference>
<dbReference type="Proteomes" id="UP000547973">
    <property type="component" value="Unassembled WGS sequence"/>
</dbReference>
<evidence type="ECO:0000259" key="5">
    <source>
        <dbReference type="Pfam" id="PF02678"/>
    </source>
</evidence>
<sequence length="344" mass="36990">MAQQGTAGTTGVTGVAGIGPRAAVLPAREVPLGGLRSMNVQRALPQRALPTVGAWCFLDRFGPQHTTMRVEPHPHMGLQTVTWPLLGEVRHRDSLGSDVLLRAGQFNLMTAGAGISHSEYSLGDGAVELDVLQLWIALPEHSRWDARGFERHETLPTVTLPASVGNDAEATVIMGSLAGVASPATIHSPLVGAQIRIAAGSRVRIPLDPAWEFALVLLEGDLEALDMGVSDAVIAEEATSTVSADGSTVRPGRNDLLYLGTDRDHIELASHSGALMFLLGGEPFEDELVMWWNFVGRSHEEIVQARDEWEARSARFGTVDGHGDKRVPAPPMPTVRLTPRSRRI</sequence>
<dbReference type="InterPro" id="IPR012093">
    <property type="entry name" value="Pirin"/>
</dbReference>
<dbReference type="Pfam" id="PF05726">
    <property type="entry name" value="Pirin_C"/>
    <property type="match status" value="1"/>
</dbReference>
<feature type="binding site" evidence="2">
    <location>
        <position position="119"/>
    </location>
    <ligand>
        <name>Fe cation</name>
        <dbReference type="ChEBI" id="CHEBI:24875"/>
    </ligand>
</feature>
<dbReference type="Pfam" id="PF02678">
    <property type="entry name" value="Pirin"/>
    <property type="match status" value="1"/>
</dbReference>
<proteinExistence type="inferred from homology"/>
<reference evidence="7 8" key="1">
    <citation type="submission" date="2020-07" db="EMBL/GenBank/DDBJ databases">
        <title>Sequencing the genomes of 1000 actinobacteria strains.</title>
        <authorList>
            <person name="Klenk H.-P."/>
        </authorList>
    </citation>
    <scope>NUCLEOTIDE SEQUENCE [LARGE SCALE GENOMIC DNA]</scope>
    <source>
        <strain evidence="7 8">DSM 19970</strain>
    </source>
</reference>
<evidence type="ECO:0008006" key="9">
    <source>
        <dbReference type="Google" id="ProtNLM"/>
    </source>
</evidence>
<feature type="region of interest" description="Disordered" evidence="4">
    <location>
        <begin position="317"/>
        <end position="344"/>
    </location>
</feature>
<evidence type="ECO:0000313" key="7">
    <source>
        <dbReference type="EMBL" id="NYI41008.1"/>
    </source>
</evidence>
<evidence type="ECO:0000256" key="1">
    <source>
        <dbReference type="ARBA" id="ARBA00008416"/>
    </source>
</evidence>
<comment type="cofactor">
    <cofactor evidence="2">
        <name>Fe cation</name>
        <dbReference type="ChEBI" id="CHEBI:24875"/>
    </cofactor>
    <text evidence="2">Binds 1 Fe cation per subunit.</text>
</comment>
<feature type="binding site" evidence="2">
    <location>
        <position position="117"/>
    </location>
    <ligand>
        <name>Fe cation</name>
        <dbReference type="ChEBI" id="CHEBI:24875"/>
    </ligand>
</feature>
<keyword evidence="8" id="KW-1185">Reference proteome</keyword>
<evidence type="ECO:0000256" key="2">
    <source>
        <dbReference type="PIRSR" id="PIRSR006232-1"/>
    </source>
</evidence>
<evidence type="ECO:0000313" key="8">
    <source>
        <dbReference type="Proteomes" id="UP000547973"/>
    </source>
</evidence>
<keyword evidence="2" id="KW-0479">Metal-binding</keyword>
<dbReference type="Gene3D" id="2.60.120.10">
    <property type="entry name" value="Jelly Rolls"/>
    <property type="match status" value="2"/>
</dbReference>
<comment type="caution">
    <text evidence="7">The sequence shown here is derived from an EMBL/GenBank/DDBJ whole genome shotgun (WGS) entry which is preliminary data.</text>
</comment>
<name>A0A7Z0CJL1_9MICO</name>
<dbReference type="PANTHER" id="PTHR13903:SF8">
    <property type="entry name" value="PIRIN"/>
    <property type="match status" value="1"/>
</dbReference>
<dbReference type="SUPFAM" id="SSF51182">
    <property type="entry name" value="RmlC-like cupins"/>
    <property type="match status" value="1"/>
</dbReference>
<dbReference type="RefSeq" id="WP_062075264.1">
    <property type="nucleotide sequence ID" value="NZ_BBRC01000007.1"/>
</dbReference>
<feature type="binding site" evidence="2">
    <location>
        <position position="73"/>
    </location>
    <ligand>
        <name>Fe cation</name>
        <dbReference type="ChEBI" id="CHEBI:24875"/>
    </ligand>
</feature>
<feature type="binding site" evidence="2">
    <location>
        <position position="75"/>
    </location>
    <ligand>
        <name>Fe cation</name>
        <dbReference type="ChEBI" id="CHEBI:24875"/>
    </ligand>
</feature>
<dbReference type="EMBL" id="JACBZO010000001">
    <property type="protein sequence ID" value="NYI41008.1"/>
    <property type="molecule type" value="Genomic_DNA"/>
</dbReference>
<comment type="similarity">
    <text evidence="1 3">Belongs to the pirin family.</text>
</comment>
<organism evidence="7 8">
    <name type="scientific">Demequina lutea</name>
    <dbReference type="NCBI Taxonomy" id="431489"/>
    <lineage>
        <taxon>Bacteria</taxon>
        <taxon>Bacillati</taxon>
        <taxon>Actinomycetota</taxon>
        <taxon>Actinomycetes</taxon>
        <taxon>Micrococcales</taxon>
        <taxon>Demequinaceae</taxon>
        <taxon>Demequina</taxon>
    </lineage>
</organism>
<feature type="domain" description="Pirin N-terminal" evidence="5">
    <location>
        <begin position="39"/>
        <end position="136"/>
    </location>
</feature>
<keyword evidence="2" id="KW-0408">Iron</keyword>
<dbReference type="InterPro" id="IPR014710">
    <property type="entry name" value="RmlC-like_jellyroll"/>
</dbReference>
<dbReference type="GO" id="GO:0046872">
    <property type="term" value="F:metal ion binding"/>
    <property type="evidence" value="ECO:0007669"/>
    <property type="project" value="UniProtKB-KW"/>
</dbReference>
<accession>A0A7Z0CJL1</accession>
<feature type="domain" description="Pirin C-terminal" evidence="6">
    <location>
        <begin position="194"/>
        <end position="312"/>
    </location>
</feature>
<gene>
    <name evidence="7" type="ORF">BKA03_001127</name>
</gene>
<dbReference type="PIRSF" id="PIRSF006232">
    <property type="entry name" value="Pirin"/>
    <property type="match status" value="1"/>
</dbReference>
<dbReference type="InterPro" id="IPR008778">
    <property type="entry name" value="Pirin_C_dom"/>
</dbReference>
<protein>
    <recommendedName>
        <fullName evidence="9">Pirin</fullName>
    </recommendedName>
</protein>
<evidence type="ECO:0000256" key="4">
    <source>
        <dbReference type="SAM" id="MobiDB-lite"/>
    </source>
</evidence>